<reference evidence="3 4" key="1">
    <citation type="submission" date="2020-09" db="EMBL/GenBank/DDBJ databases">
        <title>Echinicola sp. CAU 1574 isolated from sand of Sido Beach.</title>
        <authorList>
            <person name="Kim W."/>
        </authorList>
    </citation>
    <scope>NUCLEOTIDE SEQUENCE [LARGE SCALE GENOMIC DNA]</scope>
    <source>
        <strain evidence="3 4">CAU 1574</strain>
    </source>
</reference>
<proteinExistence type="predicted"/>
<dbReference type="InterPro" id="IPR011055">
    <property type="entry name" value="Dup_hybrid_motif"/>
</dbReference>
<name>A0ABR9AN71_9BACT</name>
<dbReference type="SMART" id="SM00257">
    <property type="entry name" value="LysM"/>
    <property type="match status" value="1"/>
</dbReference>
<dbReference type="Proteomes" id="UP000647133">
    <property type="component" value="Unassembled WGS sequence"/>
</dbReference>
<accession>A0ABR9AN71</accession>
<sequence>MSIKSFISFIVITFLCVSFSEAYAQVFPKIVKKDKTQPVKVPDVRKIETFDVQEYLQNLQRGTDSLLFKDRVDLRRRLTAVSEDTLSLVWLPTHQLVQVTDKIQIDSVWVTAFEYYSSWDSQRIDSYDFNPKDFKDTVYVKLYDPFYGTNWSNPLDQTKINSEFGFRRYRWHHGTDLDLNRGDPVYSAFDGIVRMRSYDRYGYGYYLVVRHKNGLETLYGHLSKFNAVVGQEVKAGEVIGYGGSTGRSTGPHLHFEVRYQGLSINPTELFDFSVGRLRSSVYAVTANSFDHVIKMQQAVYHRVRSGENLSVIARKYGTTVRNITRKNNISSSSVLRVGQRLRIR</sequence>
<dbReference type="PANTHER" id="PTHR21666">
    <property type="entry name" value="PEPTIDASE-RELATED"/>
    <property type="match status" value="1"/>
</dbReference>
<dbReference type="InterPro" id="IPR036779">
    <property type="entry name" value="LysM_dom_sf"/>
</dbReference>
<dbReference type="RefSeq" id="WP_192010198.1">
    <property type="nucleotide sequence ID" value="NZ_JACYTQ010000003.1"/>
</dbReference>
<dbReference type="PROSITE" id="PS51782">
    <property type="entry name" value="LYSM"/>
    <property type="match status" value="1"/>
</dbReference>
<keyword evidence="4" id="KW-1185">Reference proteome</keyword>
<evidence type="ECO:0000259" key="2">
    <source>
        <dbReference type="PROSITE" id="PS51782"/>
    </source>
</evidence>
<dbReference type="Pfam" id="PF01551">
    <property type="entry name" value="Peptidase_M23"/>
    <property type="match status" value="1"/>
</dbReference>
<dbReference type="EMBL" id="JACYTQ010000003">
    <property type="protein sequence ID" value="MBD8489318.1"/>
    <property type="molecule type" value="Genomic_DNA"/>
</dbReference>
<dbReference type="Pfam" id="PF01476">
    <property type="entry name" value="LysM"/>
    <property type="match status" value="1"/>
</dbReference>
<evidence type="ECO:0000256" key="1">
    <source>
        <dbReference type="SAM" id="SignalP"/>
    </source>
</evidence>
<dbReference type="SUPFAM" id="SSF54106">
    <property type="entry name" value="LysM domain"/>
    <property type="match status" value="1"/>
</dbReference>
<keyword evidence="1" id="KW-0732">Signal</keyword>
<dbReference type="InterPro" id="IPR050570">
    <property type="entry name" value="Cell_wall_metabolism_enzyme"/>
</dbReference>
<dbReference type="CDD" id="cd00118">
    <property type="entry name" value="LysM"/>
    <property type="match status" value="1"/>
</dbReference>
<protein>
    <submittedName>
        <fullName evidence="3">Peptidoglycan DD-metalloendopeptidase family protein</fullName>
    </submittedName>
</protein>
<feature type="chain" id="PRO_5046736680" evidence="1">
    <location>
        <begin position="25"/>
        <end position="344"/>
    </location>
</feature>
<comment type="caution">
    <text evidence="3">The sequence shown here is derived from an EMBL/GenBank/DDBJ whole genome shotgun (WGS) entry which is preliminary data.</text>
</comment>
<dbReference type="Gene3D" id="3.10.350.10">
    <property type="entry name" value="LysM domain"/>
    <property type="match status" value="1"/>
</dbReference>
<feature type="signal peptide" evidence="1">
    <location>
        <begin position="1"/>
        <end position="24"/>
    </location>
</feature>
<feature type="domain" description="LysM" evidence="2">
    <location>
        <begin position="299"/>
        <end position="343"/>
    </location>
</feature>
<dbReference type="PANTHER" id="PTHR21666:SF270">
    <property type="entry name" value="MUREIN HYDROLASE ACTIVATOR ENVC"/>
    <property type="match status" value="1"/>
</dbReference>
<dbReference type="CDD" id="cd12797">
    <property type="entry name" value="M23_peptidase"/>
    <property type="match status" value="1"/>
</dbReference>
<dbReference type="Gene3D" id="2.70.70.10">
    <property type="entry name" value="Glucose Permease (Domain IIA)"/>
    <property type="match status" value="1"/>
</dbReference>
<gene>
    <name evidence="3" type="ORF">IFO69_11235</name>
</gene>
<evidence type="ECO:0000313" key="4">
    <source>
        <dbReference type="Proteomes" id="UP000647133"/>
    </source>
</evidence>
<dbReference type="InterPro" id="IPR016047">
    <property type="entry name" value="M23ase_b-sheet_dom"/>
</dbReference>
<dbReference type="InterPro" id="IPR018392">
    <property type="entry name" value="LysM"/>
</dbReference>
<organism evidence="3 4">
    <name type="scientific">Echinicola arenosa</name>
    <dbReference type="NCBI Taxonomy" id="2774144"/>
    <lineage>
        <taxon>Bacteria</taxon>
        <taxon>Pseudomonadati</taxon>
        <taxon>Bacteroidota</taxon>
        <taxon>Cytophagia</taxon>
        <taxon>Cytophagales</taxon>
        <taxon>Cyclobacteriaceae</taxon>
        <taxon>Echinicola</taxon>
    </lineage>
</organism>
<evidence type="ECO:0000313" key="3">
    <source>
        <dbReference type="EMBL" id="MBD8489318.1"/>
    </source>
</evidence>
<dbReference type="SUPFAM" id="SSF51261">
    <property type="entry name" value="Duplicated hybrid motif"/>
    <property type="match status" value="1"/>
</dbReference>